<dbReference type="SUPFAM" id="SSF46785">
    <property type="entry name" value="Winged helix' DNA-binding domain"/>
    <property type="match status" value="1"/>
</dbReference>
<accession>A0A3L7IS25</accession>
<evidence type="ECO:0000313" key="5">
    <source>
        <dbReference type="EMBL" id="RLQ81004.1"/>
    </source>
</evidence>
<proteinExistence type="predicted"/>
<dbReference type="PROSITE" id="PS51118">
    <property type="entry name" value="HTH_HXLR"/>
    <property type="match status" value="1"/>
</dbReference>
<sequence length="219" mass="23518">MAARNYGQYSGMTTALELVGERWALLIVRDLLVGPRRYTDLKAGLPRIPTNILSTRLRELQESGVLARAPLHHSVVYVLTDLGRQLEPIVLALGRWGLQVTNDPAEGDVITADSLTMDLYSAFRTDAASTLAATTYRLHVGDVDLAVSVDGATVHIAPWSSATAELELEVTPSIRSLIAGEVSPESAREQGIVRIAAGNPELLARFAATFSLASVAVPF</sequence>
<dbReference type="Pfam" id="PF01638">
    <property type="entry name" value="HxlR"/>
    <property type="match status" value="1"/>
</dbReference>
<evidence type="ECO:0000256" key="2">
    <source>
        <dbReference type="ARBA" id="ARBA00023125"/>
    </source>
</evidence>
<dbReference type="OrthoDB" id="9792527at2"/>
<dbReference type="EMBL" id="RCWJ01000005">
    <property type="protein sequence ID" value="RLQ81004.1"/>
    <property type="molecule type" value="Genomic_DNA"/>
</dbReference>
<dbReference type="Gene3D" id="1.10.10.10">
    <property type="entry name" value="Winged helix-like DNA-binding domain superfamily/Winged helix DNA-binding domain"/>
    <property type="match status" value="1"/>
</dbReference>
<dbReference type="InterPro" id="IPR002577">
    <property type="entry name" value="HTH_HxlR"/>
</dbReference>
<dbReference type="PANTHER" id="PTHR33204:SF18">
    <property type="entry name" value="TRANSCRIPTIONAL REGULATORY PROTEIN"/>
    <property type="match status" value="1"/>
</dbReference>
<reference evidence="5 6" key="1">
    <citation type="submission" date="2018-10" db="EMBL/GenBank/DDBJ databases">
        <authorList>
            <person name="Li J."/>
        </authorList>
    </citation>
    <scope>NUCLEOTIDE SEQUENCE [LARGE SCALE GENOMIC DNA]</scope>
    <source>
        <strain evidence="5 6">ZD1-4</strain>
    </source>
</reference>
<protein>
    <submittedName>
        <fullName evidence="5">Transcriptional regulator</fullName>
    </submittedName>
</protein>
<name>A0A3L7IS25_9MICO</name>
<comment type="caution">
    <text evidence="5">The sequence shown here is derived from an EMBL/GenBank/DDBJ whole genome shotgun (WGS) entry which is preliminary data.</text>
</comment>
<keyword evidence="6" id="KW-1185">Reference proteome</keyword>
<organism evidence="5 6">
    <name type="scientific">Mycetocola zhadangensis</name>
    <dbReference type="NCBI Taxonomy" id="1164595"/>
    <lineage>
        <taxon>Bacteria</taxon>
        <taxon>Bacillati</taxon>
        <taxon>Actinomycetota</taxon>
        <taxon>Actinomycetes</taxon>
        <taxon>Micrococcales</taxon>
        <taxon>Microbacteriaceae</taxon>
        <taxon>Mycetocola</taxon>
    </lineage>
</organism>
<evidence type="ECO:0000256" key="3">
    <source>
        <dbReference type="ARBA" id="ARBA00023163"/>
    </source>
</evidence>
<evidence type="ECO:0000259" key="4">
    <source>
        <dbReference type="PROSITE" id="PS51118"/>
    </source>
</evidence>
<dbReference type="GO" id="GO:0003677">
    <property type="term" value="F:DNA binding"/>
    <property type="evidence" value="ECO:0007669"/>
    <property type="project" value="UniProtKB-KW"/>
</dbReference>
<feature type="domain" description="HTH hxlR-type" evidence="4">
    <location>
        <begin position="10"/>
        <end position="105"/>
    </location>
</feature>
<dbReference type="InterPro" id="IPR036390">
    <property type="entry name" value="WH_DNA-bd_sf"/>
</dbReference>
<keyword evidence="1" id="KW-0805">Transcription regulation</keyword>
<keyword evidence="3" id="KW-0804">Transcription</keyword>
<gene>
    <name evidence="5" type="ORF">D9V28_14720</name>
</gene>
<dbReference type="PANTHER" id="PTHR33204">
    <property type="entry name" value="TRANSCRIPTIONAL REGULATOR, MARR FAMILY"/>
    <property type="match status" value="1"/>
</dbReference>
<evidence type="ECO:0000313" key="6">
    <source>
        <dbReference type="Proteomes" id="UP000282460"/>
    </source>
</evidence>
<keyword evidence="2" id="KW-0238">DNA-binding</keyword>
<dbReference type="AlphaFoldDB" id="A0A3L7IS25"/>
<dbReference type="InterPro" id="IPR036388">
    <property type="entry name" value="WH-like_DNA-bd_sf"/>
</dbReference>
<dbReference type="Proteomes" id="UP000282460">
    <property type="component" value="Unassembled WGS sequence"/>
</dbReference>
<evidence type="ECO:0000256" key="1">
    <source>
        <dbReference type="ARBA" id="ARBA00023015"/>
    </source>
</evidence>
<dbReference type="RefSeq" id="WP_121660478.1">
    <property type="nucleotide sequence ID" value="NZ_BMEK01000004.1"/>
</dbReference>